<organism evidence="3 4">
    <name type="scientific">Paenibacillus psychroresistens</name>
    <dbReference type="NCBI Taxonomy" id="1778678"/>
    <lineage>
        <taxon>Bacteria</taxon>
        <taxon>Bacillati</taxon>
        <taxon>Bacillota</taxon>
        <taxon>Bacilli</taxon>
        <taxon>Bacillales</taxon>
        <taxon>Paenibacillaceae</taxon>
        <taxon>Paenibacillus</taxon>
    </lineage>
</organism>
<feature type="domain" description="Teneurin-like YD-shell" evidence="2">
    <location>
        <begin position="7"/>
        <end position="126"/>
    </location>
</feature>
<dbReference type="InterPro" id="IPR022385">
    <property type="entry name" value="Rhs_assc_core"/>
</dbReference>
<reference evidence="4" key="1">
    <citation type="submission" date="2018-11" db="EMBL/GenBank/DDBJ databases">
        <title>Complete genome sequence of Paenibacillus sp. ML311-T8.</title>
        <authorList>
            <person name="Nam Y.-D."/>
            <person name="Kang J."/>
            <person name="Chung W.-H."/>
            <person name="Park Y.S."/>
        </authorList>
    </citation>
    <scope>NUCLEOTIDE SEQUENCE [LARGE SCALE GENOMIC DNA]</scope>
    <source>
        <strain evidence="4">ML311-T8</strain>
    </source>
</reference>
<evidence type="ECO:0000256" key="1">
    <source>
        <dbReference type="ARBA" id="ARBA00022737"/>
    </source>
</evidence>
<dbReference type="InterPro" id="IPR056823">
    <property type="entry name" value="TEN-like_YD-shell"/>
</dbReference>
<dbReference type="OrthoDB" id="9816549at2"/>
<dbReference type="Gene3D" id="2.180.10.10">
    <property type="entry name" value="RHS repeat-associated core"/>
    <property type="match status" value="1"/>
</dbReference>
<proteinExistence type="predicted"/>
<accession>A0A6B8RBZ0</accession>
<dbReference type="Pfam" id="PF25023">
    <property type="entry name" value="TEN_YD-shell"/>
    <property type="match status" value="1"/>
</dbReference>
<evidence type="ECO:0000313" key="4">
    <source>
        <dbReference type="Proteomes" id="UP000426246"/>
    </source>
</evidence>
<dbReference type="InterPro" id="IPR050708">
    <property type="entry name" value="T6SS_VgrG/RHS"/>
</dbReference>
<name>A0A6B8RBZ0_9BACL</name>
<evidence type="ECO:0000313" key="3">
    <source>
        <dbReference type="EMBL" id="QGQ93740.1"/>
    </source>
</evidence>
<dbReference type="RefSeq" id="WP_155698736.1">
    <property type="nucleotide sequence ID" value="NZ_CP034235.1"/>
</dbReference>
<dbReference type="NCBIfam" id="TIGR03696">
    <property type="entry name" value="Rhs_assc_core"/>
    <property type="match status" value="1"/>
</dbReference>
<evidence type="ECO:0000259" key="2">
    <source>
        <dbReference type="Pfam" id="PF25023"/>
    </source>
</evidence>
<dbReference type="KEGG" id="ppsc:EHS13_01870"/>
<dbReference type="EMBL" id="CP034235">
    <property type="protein sequence ID" value="QGQ93740.1"/>
    <property type="molecule type" value="Genomic_DNA"/>
</dbReference>
<dbReference type="Proteomes" id="UP000426246">
    <property type="component" value="Chromosome"/>
</dbReference>
<dbReference type="AlphaFoldDB" id="A0A6B8RBZ0"/>
<dbReference type="PANTHER" id="PTHR32305:SF17">
    <property type="entry name" value="TRNA NUCLEASE WAPA"/>
    <property type="match status" value="1"/>
</dbReference>
<gene>
    <name evidence="3" type="ORF">EHS13_01870</name>
</gene>
<protein>
    <submittedName>
        <fullName evidence="3">RHS repeat-associated core domain-containing protein</fullName>
    </submittedName>
</protein>
<dbReference type="PANTHER" id="PTHR32305">
    <property type="match status" value="1"/>
</dbReference>
<sequence length="332" mass="37651">MDAQNNVVANYVWGSGHPLVKSQGNQNYYYLYNGHGDVVQMIDSNDGHIVNRYDYDIWGKVINQSEEVANDFKYAGEPLDAETGLYYLRARYYDPQIGRFINKDTYEGDIKYPLSLNLYTYVYNNPLKYIDPTGHWGQPNNDFKGPIVNSDDDQWIWDSANFLINEPWAPMSPGSMRIAGVQTGKKVWSAAKKLWVYIKNSDEKVTIKIEPKLYKNTMKEDLPRSFTNQKLRFVDGKYKNQQGYTAGGTYEFVISANGLVTIGKGGHIDLAYGQDVLYAGEISFSQKGSFKGWNNRSGHYLPDAADASKFVEILNNYGIKDLNMSNFAAASK</sequence>
<keyword evidence="1" id="KW-0677">Repeat</keyword>
<keyword evidence="4" id="KW-1185">Reference proteome</keyword>